<dbReference type="GO" id="GO:0008233">
    <property type="term" value="F:peptidase activity"/>
    <property type="evidence" value="ECO:0007669"/>
    <property type="project" value="UniProtKB-KW"/>
</dbReference>
<evidence type="ECO:0000313" key="3">
    <source>
        <dbReference type="Proteomes" id="UP000253141"/>
    </source>
</evidence>
<dbReference type="InterPro" id="IPR008503">
    <property type="entry name" value="Asp_endopeptidase"/>
</dbReference>
<keyword evidence="2" id="KW-0378">Hydrolase</keyword>
<dbReference type="RefSeq" id="WP_114461494.1">
    <property type="nucleotide sequence ID" value="NZ_QPIW01000009.1"/>
</dbReference>
<organism evidence="2 3">
    <name type="scientific">Runella aurantiaca</name>
    <dbReference type="NCBI Taxonomy" id="2282308"/>
    <lineage>
        <taxon>Bacteria</taxon>
        <taxon>Pseudomonadati</taxon>
        <taxon>Bacteroidota</taxon>
        <taxon>Cytophagia</taxon>
        <taxon>Cytophagales</taxon>
        <taxon>Spirosomataceae</taxon>
        <taxon>Runella</taxon>
    </lineage>
</organism>
<accession>A0A369I8T4</accession>
<keyword evidence="2" id="KW-0645">Protease</keyword>
<name>A0A369I8T4_9BACT</name>
<keyword evidence="3" id="KW-1185">Reference proteome</keyword>
<evidence type="ECO:0000313" key="2">
    <source>
        <dbReference type="EMBL" id="RDB05482.1"/>
    </source>
</evidence>
<gene>
    <name evidence="2" type="ORF">DVG78_12925</name>
</gene>
<dbReference type="Gene3D" id="2.40.70.10">
    <property type="entry name" value="Acid Proteases"/>
    <property type="match status" value="1"/>
</dbReference>
<dbReference type="PANTHER" id="PTHR38037">
    <property type="entry name" value="ZN_PROTEASE DOMAIN-CONTAINING PROTEIN"/>
    <property type="match status" value="1"/>
</dbReference>
<feature type="domain" description="Retropepsin-like aspartic endopeptidase" evidence="1">
    <location>
        <begin position="19"/>
        <end position="144"/>
    </location>
</feature>
<evidence type="ECO:0000259" key="1">
    <source>
        <dbReference type="Pfam" id="PF05618"/>
    </source>
</evidence>
<reference evidence="2 3" key="1">
    <citation type="submission" date="2018-07" db="EMBL/GenBank/DDBJ databases">
        <title>Genome analysis of Runella aurantiaca.</title>
        <authorList>
            <person name="Yang X."/>
        </authorList>
    </citation>
    <scope>NUCLEOTIDE SEQUENCE [LARGE SCALE GENOMIC DNA]</scope>
    <source>
        <strain evidence="2 3">YX9</strain>
    </source>
</reference>
<dbReference type="EMBL" id="QPIW01000009">
    <property type="protein sequence ID" value="RDB05482.1"/>
    <property type="molecule type" value="Genomic_DNA"/>
</dbReference>
<dbReference type="SUPFAM" id="SSF50630">
    <property type="entry name" value="Acid proteases"/>
    <property type="match status" value="1"/>
</dbReference>
<dbReference type="InterPro" id="IPR021109">
    <property type="entry name" value="Peptidase_aspartic_dom_sf"/>
</dbReference>
<dbReference type="AlphaFoldDB" id="A0A369I8T4"/>
<protein>
    <submittedName>
        <fullName evidence="2">ATP-dependent zinc protease</fullName>
    </submittedName>
</protein>
<comment type="caution">
    <text evidence="2">The sequence shown here is derived from an EMBL/GenBank/DDBJ whole genome shotgun (WGS) entry which is preliminary data.</text>
</comment>
<dbReference type="GO" id="GO:0006508">
    <property type="term" value="P:proteolysis"/>
    <property type="evidence" value="ECO:0007669"/>
    <property type="project" value="UniProtKB-KW"/>
</dbReference>
<dbReference type="OrthoDB" id="9782977at2"/>
<dbReference type="Pfam" id="PF05618">
    <property type="entry name" value="Zn_protease"/>
    <property type="match status" value="1"/>
</dbReference>
<proteinExistence type="predicted"/>
<sequence>MRSARIADRNISLKGEIRVIGRTDSVDFPDLGLADVRAKIDTGAYTSSIHCYNIKLTKEKLVFYLPAHKGEKRKRFVAKAFELKSIKNSFGQTEMRYVIKTRIVIFGKAFQAEFSLADREKMRYPVLLGRKLLRNRFLVDVSLEDLSLTQKRTAAAEAALL</sequence>
<dbReference type="PANTHER" id="PTHR38037:SF2">
    <property type="entry name" value="ATP-DEPENDENT ZINC PROTEASE DOMAIN-CONTAINING PROTEIN-RELATED"/>
    <property type="match status" value="1"/>
</dbReference>
<dbReference type="Proteomes" id="UP000253141">
    <property type="component" value="Unassembled WGS sequence"/>
</dbReference>